<dbReference type="PANTHER" id="PTHR23028">
    <property type="entry name" value="ACETYLTRANSFERASE"/>
    <property type="match status" value="1"/>
</dbReference>
<evidence type="ECO:0000313" key="4">
    <source>
        <dbReference type="EMBL" id="QTE30349.1"/>
    </source>
</evidence>
<dbReference type="Pfam" id="PF01757">
    <property type="entry name" value="Acyl_transf_3"/>
    <property type="match status" value="1"/>
</dbReference>
<feature type="transmembrane region" description="Helical" evidence="1">
    <location>
        <begin position="198"/>
        <end position="217"/>
    </location>
</feature>
<feature type="domain" description="SGNH" evidence="3">
    <location>
        <begin position="450"/>
        <end position="671"/>
    </location>
</feature>
<accession>A0A8A4ZH91</accession>
<dbReference type="InterPro" id="IPR043968">
    <property type="entry name" value="SGNH"/>
</dbReference>
<dbReference type="Gene3D" id="3.40.190.80">
    <property type="match status" value="1"/>
</dbReference>
<dbReference type="GO" id="GO:0009103">
    <property type="term" value="P:lipopolysaccharide biosynthetic process"/>
    <property type="evidence" value="ECO:0007669"/>
    <property type="project" value="TreeGrafter"/>
</dbReference>
<feature type="transmembrane region" description="Helical" evidence="1">
    <location>
        <begin position="144"/>
        <end position="162"/>
    </location>
</feature>
<keyword evidence="4" id="KW-0012">Acyltransferase</keyword>
<keyword evidence="1" id="KW-0472">Membrane</keyword>
<keyword evidence="1" id="KW-1133">Transmembrane helix</keyword>
<reference evidence="4" key="1">
    <citation type="submission" date="2021-03" db="EMBL/GenBank/DDBJ databases">
        <title>Pengzhenrongella sicca gen. nov., sp. nov., a new member of suborder Micrococcineae isolated from High-Arctic tundra soil.</title>
        <authorList>
            <person name="Peng F."/>
        </authorList>
    </citation>
    <scope>NUCLEOTIDE SEQUENCE</scope>
    <source>
        <strain evidence="4">LRZ-2</strain>
    </source>
</reference>
<dbReference type="Pfam" id="PF19040">
    <property type="entry name" value="SGNH"/>
    <property type="match status" value="1"/>
</dbReference>
<feature type="transmembrane region" description="Helical" evidence="1">
    <location>
        <begin position="318"/>
        <end position="339"/>
    </location>
</feature>
<organism evidence="4 5">
    <name type="scientific">Pengzhenrongella sicca</name>
    <dbReference type="NCBI Taxonomy" id="2819238"/>
    <lineage>
        <taxon>Bacteria</taxon>
        <taxon>Bacillati</taxon>
        <taxon>Actinomycetota</taxon>
        <taxon>Actinomycetes</taxon>
        <taxon>Micrococcales</taxon>
        <taxon>Pengzhenrongella</taxon>
    </lineage>
</organism>
<feature type="transmembrane region" description="Helical" evidence="1">
    <location>
        <begin position="12"/>
        <end position="45"/>
    </location>
</feature>
<dbReference type="SUPFAM" id="SSF56655">
    <property type="entry name" value="Carbohydrate phosphatase"/>
    <property type="match status" value="1"/>
</dbReference>
<dbReference type="GO" id="GO:0016020">
    <property type="term" value="C:membrane"/>
    <property type="evidence" value="ECO:0007669"/>
    <property type="project" value="TreeGrafter"/>
</dbReference>
<dbReference type="PANTHER" id="PTHR23028:SF53">
    <property type="entry name" value="ACYL_TRANSF_3 DOMAIN-CONTAINING PROTEIN"/>
    <property type="match status" value="1"/>
</dbReference>
<name>A0A8A4ZH91_9MICO</name>
<evidence type="ECO:0000259" key="3">
    <source>
        <dbReference type="Pfam" id="PF19040"/>
    </source>
</evidence>
<dbReference type="AlphaFoldDB" id="A0A8A4ZH91"/>
<keyword evidence="4" id="KW-0808">Transferase</keyword>
<keyword evidence="1" id="KW-0812">Transmembrane</keyword>
<feature type="transmembrane region" description="Helical" evidence="1">
    <location>
        <begin position="360"/>
        <end position="385"/>
    </location>
</feature>
<feature type="transmembrane region" description="Helical" evidence="1">
    <location>
        <begin position="254"/>
        <end position="272"/>
    </location>
</feature>
<evidence type="ECO:0000256" key="1">
    <source>
        <dbReference type="SAM" id="Phobius"/>
    </source>
</evidence>
<feature type="transmembrane region" description="Helical" evidence="1">
    <location>
        <begin position="229"/>
        <end position="248"/>
    </location>
</feature>
<proteinExistence type="predicted"/>
<evidence type="ECO:0000313" key="5">
    <source>
        <dbReference type="Proteomes" id="UP000663937"/>
    </source>
</evidence>
<keyword evidence="5" id="KW-1185">Reference proteome</keyword>
<dbReference type="GO" id="GO:0016747">
    <property type="term" value="F:acyltransferase activity, transferring groups other than amino-acyl groups"/>
    <property type="evidence" value="ECO:0007669"/>
    <property type="project" value="InterPro"/>
</dbReference>
<feature type="transmembrane region" description="Helical" evidence="1">
    <location>
        <begin position="292"/>
        <end position="312"/>
    </location>
</feature>
<dbReference type="RefSeq" id="WP_227424676.1">
    <property type="nucleotide sequence ID" value="NZ_CP071868.1"/>
</dbReference>
<gene>
    <name evidence="4" type="ORF">J4E96_04950</name>
</gene>
<dbReference type="KEGG" id="psic:J4E96_04950"/>
<feature type="transmembrane region" description="Helical" evidence="1">
    <location>
        <begin position="72"/>
        <end position="91"/>
    </location>
</feature>
<dbReference type="InterPro" id="IPR050879">
    <property type="entry name" value="Acyltransferase_3"/>
</dbReference>
<feature type="transmembrane region" description="Helical" evidence="1">
    <location>
        <begin position="174"/>
        <end position="192"/>
    </location>
</feature>
<evidence type="ECO:0000259" key="2">
    <source>
        <dbReference type="Pfam" id="PF01757"/>
    </source>
</evidence>
<protein>
    <submittedName>
        <fullName evidence="4">Acyltransferase</fullName>
    </submittedName>
</protein>
<dbReference type="InterPro" id="IPR002656">
    <property type="entry name" value="Acyl_transf_3_dom"/>
</dbReference>
<sequence length="680" mass="72280">MFLPEVHALRALAITLVVAYHLVPAALPGGFVGVDVFFVISGFLMTRQMRAEIDRTGRLHLAGFYARRARRILPAAVATIVVVVAAGLALLPSTRWAELSAQARASTWFWQNWQLAASAVDYQTQGQAPTALQHFWSLAVEEQFYLIWPLFLIAVLVSRRTHPVRPRTLARAQLATGAVIAGSFAISVAWTATGSPDAYFATPTRLWELAAGALLALRPATIGRTGMRVRAAASWAGLAAIATAAIAYDSSTPFPGAGAALPVVGACLIIGAGANRTRASFAALARLRPVSWLADISYSLYLWHWPVVVLWPDTADPSAAVAAAQILAQLALSVVLASLSRKFVELPTQRCAKLRSAPSMTGLVAVVALTVSTAVAFLPAGLLAAQSQARAHAVEEFWATPPPSLGAEAIDEHGYRALDPATDLIVPDPNHAREDVLASVARDCKGAMSDGATPRCEFGATDATTTIALVGDSHAEQYLPALQILATQNHWRVITYLHASCPFSSAQRVTDHARGGPCLRANAATLTALEADPSIDLVVTAQRTAVPFVTDGTTPDPAEGFNEYWNRLAEAGLAVLAIRDNPMMLPDDQTQACVAQRPDDPASCARRQADALPDDAQVEAARHAPAVTLVDLTNSFCVNGLCPPVIGNVLVYRDDQHLTATYVRTLAPHLDAAIACALSR</sequence>
<feature type="domain" description="Acyltransferase 3" evidence="2">
    <location>
        <begin position="5"/>
        <end position="334"/>
    </location>
</feature>
<dbReference type="EMBL" id="CP071868">
    <property type="protein sequence ID" value="QTE30349.1"/>
    <property type="molecule type" value="Genomic_DNA"/>
</dbReference>
<dbReference type="Proteomes" id="UP000663937">
    <property type="component" value="Chromosome"/>
</dbReference>